<feature type="compositionally biased region" description="Polar residues" evidence="1">
    <location>
        <begin position="762"/>
        <end position="774"/>
    </location>
</feature>
<keyword evidence="4" id="KW-1185">Reference proteome</keyword>
<dbReference type="Proteomes" id="UP000298061">
    <property type="component" value="Unassembled WGS sequence"/>
</dbReference>
<dbReference type="OrthoDB" id="5584477at2759"/>
<evidence type="ECO:0000313" key="3">
    <source>
        <dbReference type="EMBL" id="TFY82200.1"/>
    </source>
</evidence>
<comment type="caution">
    <text evidence="3">The sequence shown here is derived from an EMBL/GenBank/DDBJ whole genome shotgun (WGS) entry which is preliminary data.</text>
</comment>
<dbReference type="SUPFAM" id="SSF56112">
    <property type="entry name" value="Protein kinase-like (PK-like)"/>
    <property type="match status" value="1"/>
</dbReference>
<proteinExistence type="predicted"/>
<dbReference type="STRING" id="135208.A0A4Z0A6U4"/>
<feature type="domain" description="Fungal-type protein kinase" evidence="2">
    <location>
        <begin position="147"/>
        <end position="612"/>
    </location>
</feature>
<dbReference type="InterPro" id="IPR011009">
    <property type="entry name" value="Kinase-like_dom_sf"/>
</dbReference>
<dbReference type="PANTHER" id="PTHR38248:SF2">
    <property type="entry name" value="FUNK1 11"/>
    <property type="match status" value="1"/>
</dbReference>
<sequence length="861" mass="96660">MAEQQPTQDHRDYHPTFSDAMGAVDSEMRYCTYGDTSDLIGKHFGSNSKVVDAAQRIYDALIKKKTYSPSQNKGCGKWKNLPINPTSENQLYRPLTTLLNNITALCEPEECTFDITWQDEHAQTPYDELMADTRPDIAAVVKGGNVWRGLHTLVQVKKKSDFYPAVFQLLGYVRQAFLEQPDRRFMYGMVFSMYNLTVWHIDRSGALASDVFNIHEEPLKLIIVMASFRMLKPEELGWDPTMKIYVEEVEDGDIKRRLGIPSYEIVGQNVLCPSDAYERMWVMSVPNPVVASGVHPQGATAQPPAPPAEEEFVIFRAVGVLRKQVLEGRAARMWKAWKMADMGLPKALRKVYIIKDFWRDERRIPEGAFYAVAGVCSGVALLYSHGKVRIGDHTDCTLRLVRKNVKVQGNPLDLRTDQAHAPGSEQQLNGDAASVPWSQDKFAALTGWQIAQHALINRVHTRLVIASYGHPLHEFCSLQELLGALHDAIQGHQYLYKKGILHRDIGTNHILITGLPSPNRGILVGLENAIKLRDHKAFVDDGERLGHKGFMSYELLRGRPYFSETAKRGPTGLRGTIPYKPDEPDERTEPGSVPYHAVHDLESFFWVLCWICVAHEGPGIIRTFKTDGLSAEAAENVFRAQKTIAATFKDKSLFASANQKKALLTDMGAFTTDILDLLTPYFKPLERLLTWLHGELHHAYMNRNFEGLHQTFMKYLHAAEQSSSIRGWETKQSQYGKMSAAMSERRNREDCALDTSKPYIIQKTTTPALANTAPSAKRSRPEDEVEAPVDETTAAGPAKPKKTLVMRKRQRVAGPARGEQEGNDEPVAADNVRSRTRTQAGKTAPAPTRRSTRVKNGTLKS</sequence>
<dbReference type="InterPro" id="IPR040976">
    <property type="entry name" value="Pkinase_fungal"/>
</dbReference>
<evidence type="ECO:0000259" key="2">
    <source>
        <dbReference type="Pfam" id="PF17667"/>
    </source>
</evidence>
<feature type="region of interest" description="Disordered" evidence="1">
    <location>
        <begin position="729"/>
        <end position="861"/>
    </location>
</feature>
<evidence type="ECO:0000256" key="1">
    <source>
        <dbReference type="SAM" id="MobiDB-lite"/>
    </source>
</evidence>
<organism evidence="3 4">
    <name type="scientific">Hericium alpestre</name>
    <dbReference type="NCBI Taxonomy" id="135208"/>
    <lineage>
        <taxon>Eukaryota</taxon>
        <taxon>Fungi</taxon>
        <taxon>Dikarya</taxon>
        <taxon>Basidiomycota</taxon>
        <taxon>Agaricomycotina</taxon>
        <taxon>Agaricomycetes</taxon>
        <taxon>Russulales</taxon>
        <taxon>Hericiaceae</taxon>
        <taxon>Hericium</taxon>
    </lineage>
</organism>
<gene>
    <name evidence="3" type="ORF">EWM64_g1810</name>
</gene>
<dbReference type="Gene3D" id="1.10.510.10">
    <property type="entry name" value="Transferase(Phosphotransferase) domain 1"/>
    <property type="match status" value="1"/>
</dbReference>
<accession>A0A4Z0A6U4</accession>
<dbReference type="Pfam" id="PF17667">
    <property type="entry name" value="Pkinase_fungal"/>
    <property type="match status" value="1"/>
</dbReference>
<dbReference type="AlphaFoldDB" id="A0A4Z0A6U4"/>
<dbReference type="PANTHER" id="PTHR38248">
    <property type="entry name" value="FUNK1 6"/>
    <property type="match status" value="1"/>
</dbReference>
<dbReference type="EMBL" id="SFCI01000132">
    <property type="protein sequence ID" value="TFY82200.1"/>
    <property type="molecule type" value="Genomic_DNA"/>
</dbReference>
<protein>
    <recommendedName>
        <fullName evidence="2">Fungal-type protein kinase domain-containing protein</fullName>
    </recommendedName>
</protein>
<feature type="compositionally biased region" description="Basic residues" evidence="1">
    <location>
        <begin position="799"/>
        <end position="811"/>
    </location>
</feature>
<evidence type="ECO:0000313" key="4">
    <source>
        <dbReference type="Proteomes" id="UP000298061"/>
    </source>
</evidence>
<reference evidence="3 4" key="1">
    <citation type="submission" date="2019-02" db="EMBL/GenBank/DDBJ databases">
        <title>Genome sequencing of the rare red list fungi Hericium alpestre (H. flagellum).</title>
        <authorList>
            <person name="Buettner E."/>
            <person name="Kellner H."/>
        </authorList>
    </citation>
    <scope>NUCLEOTIDE SEQUENCE [LARGE SCALE GENOMIC DNA]</scope>
    <source>
        <strain evidence="3 4">DSM 108284</strain>
    </source>
</reference>
<name>A0A4Z0A6U4_9AGAM</name>